<evidence type="ECO:0000313" key="8">
    <source>
        <dbReference type="Proteomes" id="UP000466445"/>
    </source>
</evidence>
<accession>A0A7I7SX09</accession>
<reference evidence="7 8" key="1">
    <citation type="journal article" date="2019" name="Emerg. Microbes Infect.">
        <title>Comprehensive subspecies identification of 175 nontuberculous mycobacteria species based on 7547 genomic profiles.</title>
        <authorList>
            <person name="Matsumoto Y."/>
            <person name="Kinjo T."/>
            <person name="Motooka D."/>
            <person name="Nabeya D."/>
            <person name="Jung N."/>
            <person name="Uechi K."/>
            <person name="Horii T."/>
            <person name="Iida T."/>
            <person name="Fujita J."/>
            <person name="Nakamura S."/>
        </authorList>
    </citation>
    <scope>NUCLEOTIDE SEQUENCE [LARGE SCALE GENOMIC DNA]</scope>
    <source>
        <strain evidence="7 8">JCM 30395</strain>
    </source>
</reference>
<dbReference type="InterPro" id="IPR028259">
    <property type="entry name" value="AP2-like_int_N"/>
</dbReference>
<evidence type="ECO:0000313" key="7">
    <source>
        <dbReference type="EMBL" id="BBY61150.1"/>
    </source>
</evidence>
<dbReference type="InterPro" id="IPR011010">
    <property type="entry name" value="DNA_brk_join_enz"/>
</dbReference>
<dbReference type="EMBL" id="AP022595">
    <property type="protein sequence ID" value="BBY61150.1"/>
    <property type="molecule type" value="Genomic_DNA"/>
</dbReference>
<dbReference type="Gene3D" id="1.10.150.130">
    <property type="match status" value="1"/>
</dbReference>
<dbReference type="SUPFAM" id="SSF56349">
    <property type="entry name" value="DNA breaking-rejoining enzymes"/>
    <property type="match status" value="1"/>
</dbReference>
<dbReference type="InterPro" id="IPR010998">
    <property type="entry name" value="Integrase_recombinase_N"/>
</dbReference>
<dbReference type="InterPro" id="IPR002104">
    <property type="entry name" value="Integrase_catalytic"/>
</dbReference>
<dbReference type="InterPro" id="IPR050090">
    <property type="entry name" value="Tyrosine_recombinase_XerCD"/>
</dbReference>
<evidence type="ECO:0000259" key="5">
    <source>
        <dbReference type="PROSITE" id="PS51898"/>
    </source>
</evidence>
<dbReference type="RefSeq" id="WP_163700055.1">
    <property type="nucleotide sequence ID" value="NZ_AP022595.1"/>
</dbReference>
<dbReference type="InterPro" id="IPR013762">
    <property type="entry name" value="Integrase-like_cat_sf"/>
</dbReference>
<keyword evidence="2 4" id="KW-0238">DNA-binding</keyword>
<evidence type="ECO:0000256" key="2">
    <source>
        <dbReference type="ARBA" id="ARBA00023125"/>
    </source>
</evidence>
<feature type="domain" description="Core-binding (CB)" evidence="6">
    <location>
        <begin position="63"/>
        <end position="144"/>
    </location>
</feature>
<dbReference type="Pfam" id="PF00589">
    <property type="entry name" value="Phage_integrase"/>
    <property type="match status" value="1"/>
</dbReference>
<dbReference type="GO" id="GO:0015074">
    <property type="term" value="P:DNA integration"/>
    <property type="evidence" value="ECO:0007669"/>
    <property type="project" value="InterPro"/>
</dbReference>
<sequence>MATISKYQTSSGATLYRVRYRTPDRGQTDKRGFKTKRDAEAWASKNEVAKARGEYVAPSLGRVTVGELGPTWMLRQKGHMKPSGYRSYESAWRVHVEPRWHRAKLADIRYTDVQAWVTELSVKLSPSMVATVYSVLARILDDAVRDRLLAANPARGVKLPSRAKRQNVYLRADQLHMLSVEAGRYGSLVLLLGTAGLRWGEAAALRVSDVDFLRRRIVLHENAVSVGGHIHVGTLKSGHHRAVPLAGFVVEALAATCEGKARDELLWPSASGRHLGPPAGIRSWLSGAVERCQKADEKFPRITAHDLRHTAASLAISSGANVKVVQRMLGHASAAMTLDVYADLFDDDLSAVADKLSETVGKMWAREVKLDSQQT</sequence>
<evidence type="ECO:0000256" key="4">
    <source>
        <dbReference type="PROSITE-ProRule" id="PRU01248"/>
    </source>
</evidence>
<dbReference type="Pfam" id="PF14657">
    <property type="entry name" value="Arm-DNA-bind_4"/>
    <property type="match status" value="1"/>
</dbReference>
<dbReference type="AlphaFoldDB" id="A0A7I7SX09"/>
<dbReference type="GO" id="GO:0003677">
    <property type="term" value="F:DNA binding"/>
    <property type="evidence" value="ECO:0007669"/>
    <property type="project" value="UniProtKB-UniRule"/>
</dbReference>
<dbReference type="Proteomes" id="UP000466445">
    <property type="component" value="Chromosome"/>
</dbReference>
<dbReference type="InterPro" id="IPR044068">
    <property type="entry name" value="CB"/>
</dbReference>
<evidence type="ECO:0000259" key="6">
    <source>
        <dbReference type="PROSITE" id="PS51900"/>
    </source>
</evidence>
<dbReference type="CDD" id="cd01189">
    <property type="entry name" value="INT_ICEBs1_C_like"/>
    <property type="match status" value="1"/>
</dbReference>
<evidence type="ECO:0000256" key="3">
    <source>
        <dbReference type="ARBA" id="ARBA00023172"/>
    </source>
</evidence>
<keyword evidence="3" id="KW-0233">DNA recombination</keyword>
<protein>
    <submittedName>
        <fullName evidence="7">Site-specific integrase</fullName>
    </submittedName>
</protein>
<dbReference type="PROSITE" id="PS51898">
    <property type="entry name" value="TYR_RECOMBINASE"/>
    <property type="match status" value="1"/>
</dbReference>
<feature type="domain" description="Tyr recombinase" evidence="5">
    <location>
        <begin position="165"/>
        <end position="354"/>
    </location>
</feature>
<keyword evidence="8" id="KW-1185">Reference proteome</keyword>
<dbReference type="PROSITE" id="PS51900">
    <property type="entry name" value="CB"/>
    <property type="match status" value="1"/>
</dbReference>
<dbReference type="Gene3D" id="1.10.443.10">
    <property type="entry name" value="Intergrase catalytic core"/>
    <property type="match status" value="1"/>
</dbReference>
<organism evidence="7 8">
    <name type="scientific">Mycolicibacterium sarraceniae</name>
    <dbReference type="NCBI Taxonomy" id="1534348"/>
    <lineage>
        <taxon>Bacteria</taxon>
        <taxon>Bacillati</taxon>
        <taxon>Actinomycetota</taxon>
        <taxon>Actinomycetes</taxon>
        <taxon>Mycobacteriales</taxon>
        <taxon>Mycobacteriaceae</taxon>
        <taxon>Mycolicibacterium</taxon>
    </lineage>
</organism>
<dbReference type="KEGG" id="msar:MSAR_42860"/>
<dbReference type="PANTHER" id="PTHR30349">
    <property type="entry name" value="PHAGE INTEGRASE-RELATED"/>
    <property type="match status" value="1"/>
</dbReference>
<gene>
    <name evidence="7" type="ORF">MSAR_42860</name>
</gene>
<evidence type="ECO:0000256" key="1">
    <source>
        <dbReference type="ARBA" id="ARBA00008857"/>
    </source>
</evidence>
<comment type="similarity">
    <text evidence="1">Belongs to the 'phage' integrase family.</text>
</comment>
<proteinExistence type="inferred from homology"/>
<dbReference type="PANTHER" id="PTHR30349:SF64">
    <property type="entry name" value="PROPHAGE INTEGRASE INTD-RELATED"/>
    <property type="match status" value="1"/>
</dbReference>
<dbReference type="GO" id="GO:0006310">
    <property type="term" value="P:DNA recombination"/>
    <property type="evidence" value="ECO:0007669"/>
    <property type="project" value="UniProtKB-KW"/>
</dbReference>
<name>A0A7I7SX09_9MYCO</name>